<organism evidence="1 2">
    <name type="scientific">Paenibacillus glucanolyticus</name>
    <dbReference type="NCBI Taxonomy" id="59843"/>
    <lineage>
        <taxon>Bacteria</taxon>
        <taxon>Bacillati</taxon>
        <taxon>Bacillota</taxon>
        <taxon>Bacilli</taxon>
        <taxon>Bacillales</taxon>
        <taxon>Paenibacillaceae</taxon>
        <taxon>Paenibacillus</taxon>
    </lineage>
</organism>
<comment type="caution">
    <text evidence="1">The sequence shown here is derived from an EMBL/GenBank/DDBJ whole genome shotgun (WGS) entry which is preliminary data.</text>
</comment>
<dbReference type="Proteomes" id="UP000076796">
    <property type="component" value="Unassembled WGS sequence"/>
</dbReference>
<dbReference type="EMBL" id="LWMH01000001">
    <property type="protein sequence ID" value="KZS48043.1"/>
    <property type="molecule type" value="Genomic_DNA"/>
</dbReference>
<reference evidence="1" key="1">
    <citation type="journal article" date="2016" name="Genome Announc.">
        <title>Draft genomes of two strains of Paenibacillus glucanolyticus with capability to degrade lignocellulose.</title>
        <authorList>
            <person name="Mathews S.L."/>
            <person name="Pawlak J."/>
            <person name="Grunden A.M."/>
        </authorList>
    </citation>
    <scope>NUCLEOTIDE SEQUENCE [LARGE SCALE GENOMIC DNA]</scope>
    <source>
        <strain evidence="1">SLM1</strain>
    </source>
</reference>
<dbReference type="InterPro" id="IPR036505">
    <property type="entry name" value="Amidase/PGRP_sf"/>
</dbReference>
<protein>
    <recommendedName>
        <fullName evidence="3">N-acetylmuramoyl-L-alanine amidase</fullName>
    </recommendedName>
</protein>
<dbReference type="OrthoDB" id="2630778at2"/>
<dbReference type="SUPFAM" id="SSF55846">
    <property type="entry name" value="N-acetylmuramoyl-L-alanine amidase-like"/>
    <property type="match status" value="1"/>
</dbReference>
<dbReference type="STRING" id="59843.A3958_19410"/>
<dbReference type="RefSeq" id="WP_063479123.1">
    <property type="nucleotide sequence ID" value="NZ_CP147845.1"/>
</dbReference>
<keyword evidence="2" id="KW-1185">Reference proteome</keyword>
<name>A0A163LE73_9BACL</name>
<proteinExistence type="predicted"/>
<evidence type="ECO:0008006" key="3">
    <source>
        <dbReference type="Google" id="ProtNLM"/>
    </source>
</evidence>
<dbReference type="GO" id="GO:0008745">
    <property type="term" value="F:N-acetylmuramoyl-L-alanine amidase activity"/>
    <property type="evidence" value="ECO:0007669"/>
    <property type="project" value="InterPro"/>
</dbReference>
<sequence>MEFEGFVIHHTVCEQEPPNWDFKIHPDGSVSSSSVLMRRDHIHICLEGDFNLGYESMNLDQKTQLFTASKIILELSRLHDISPLYLFPHSDSCPGAHFPWNALVIYPVDGYH</sequence>
<dbReference type="GeneID" id="97556458"/>
<dbReference type="AlphaFoldDB" id="A0A163LE73"/>
<evidence type="ECO:0000313" key="1">
    <source>
        <dbReference type="EMBL" id="KZS48043.1"/>
    </source>
</evidence>
<dbReference type="GO" id="GO:0009253">
    <property type="term" value="P:peptidoglycan catabolic process"/>
    <property type="evidence" value="ECO:0007669"/>
    <property type="project" value="InterPro"/>
</dbReference>
<gene>
    <name evidence="1" type="ORF">AWU65_20000</name>
</gene>
<evidence type="ECO:0000313" key="2">
    <source>
        <dbReference type="Proteomes" id="UP000076796"/>
    </source>
</evidence>
<accession>A0A163LE73</accession>